<gene>
    <name evidence="1" type="ORF">PoB_002966000</name>
</gene>
<accession>A0AAV4A6Z1</accession>
<name>A0AAV4A6Z1_9GAST</name>
<evidence type="ECO:0000313" key="2">
    <source>
        <dbReference type="Proteomes" id="UP000735302"/>
    </source>
</evidence>
<dbReference type="Proteomes" id="UP000735302">
    <property type="component" value="Unassembled WGS sequence"/>
</dbReference>
<reference evidence="1 2" key="1">
    <citation type="journal article" date="2021" name="Elife">
        <title>Chloroplast acquisition without the gene transfer in kleptoplastic sea slugs, Plakobranchus ocellatus.</title>
        <authorList>
            <person name="Maeda T."/>
            <person name="Takahashi S."/>
            <person name="Yoshida T."/>
            <person name="Shimamura S."/>
            <person name="Takaki Y."/>
            <person name="Nagai Y."/>
            <person name="Toyoda A."/>
            <person name="Suzuki Y."/>
            <person name="Arimoto A."/>
            <person name="Ishii H."/>
            <person name="Satoh N."/>
            <person name="Nishiyama T."/>
            <person name="Hasebe M."/>
            <person name="Maruyama T."/>
            <person name="Minagawa J."/>
            <person name="Obokata J."/>
            <person name="Shigenobu S."/>
        </authorList>
    </citation>
    <scope>NUCLEOTIDE SEQUENCE [LARGE SCALE GENOMIC DNA]</scope>
</reference>
<protein>
    <submittedName>
        <fullName evidence="1">Uncharacterized protein</fullName>
    </submittedName>
</protein>
<comment type="caution">
    <text evidence="1">The sequence shown here is derived from an EMBL/GenBank/DDBJ whole genome shotgun (WGS) entry which is preliminary data.</text>
</comment>
<evidence type="ECO:0000313" key="1">
    <source>
        <dbReference type="EMBL" id="GFO03155.1"/>
    </source>
</evidence>
<organism evidence="1 2">
    <name type="scientific">Plakobranchus ocellatus</name>
    <dbReference type="NCBI Taxonomy" id="259542"/>
    <lineage>
        <taxon>Eukaryota</taxon>
        <taxon>Metazoa</taxon>
        <taxon>Spiralia</taxon>
        <taxon>Lophotrochozoa</taxon>
        <taxon>Mollusca</taxon>
        <taxon>Gastropoda</taxon>
        <taxon>Heterobranchia</taxon>
        <taxon>Euthyneura</taxon>
        <taxon>Panpulmonata</taxon>
        <taxon>Sacoglossa</taxon>
        <taxon>Placobranchoidea</taxon>
        <taxon>Plakobranchidae</taxon>
        <taxon>Plakobranchus</taxon>
    </lineage>
</organism>
<proteinExistence type="predicted"/>
<keyword evidence="2" id="KW-1185">Reference proteome</keyword>
<dbReference type="EMBL" id="BLXT01003724">
    <property type="protein sequence ID" value="GFO03155.1"/>
    <property type="molecule type" value="Genomic_DNA"/>
</dbReference>
<dbReference type="AlphaFoldDB" id="A0AAV4A6Z1"/>
<sequence>MTNHRPVNFNFHPQQARKGQWTQVSVQDKTVFRVRQIEKFLEPRRVNSLVVDLLQISTSGLVVTCGIPPGIASQPIEAWAT</sequence>